<dbReference type="HOGENOM" id="CLU_1035273_0_0_1"/>
<evidence type="ECO:0000313" key="3">
    <source>
        <dbReference type="EMBL" id="EFO87208.1"/>
    </source>
</evidence>
<dbReference type="CTD" id="9808511"/>
<name>E3N5L0_CAERE</name>
<proteinExistence type="predicted"/>
<feature type="signal peptide" evidence="2">
    <location>
        <begin position="1"/>
        <end position="18"/>
    </location>
</feature>
<dbReference type="GeneID" id="9808511"/>
<organism evidence="4">
    <name type="scientific">Caenorhabditis remanei</name>
    <name type="common">Caenorhabditis vulgaris</name>
    <dbReference type="NCBI Taxonomy" id="31234"/>
    <lineage>
        <taxon>Eukaryota</taxon>
        <taxon>Metazoa</taxon>
        <taxon>Ecdysozoa</taxon>
        <taxon>Nematoda</taxon>
        <taxon>Chromadorea</taxon>
        <taxon>Rhabditida</taxon>
        <taxon>Rhabditina</taxon>
        <taxon>Rhabditomorpha</taxon>
        <taxon>Rhabditoidea</taxon>
        <taxon>Rhabditidae</taxon>
        <taxon>Peloderinae</taxon>
        <taxon>Caenorhabditis</taxon>
    </lineage>
</organism>
<dbReference type="Proteomes" id="UP000008281">
    <property type="component" value="Unassembled WGS sequence"/>
</dbReference>
<keyword evidence="4" id="KW-1185">Reference proteome</keyword>
<protein>
    <submittedName>
        <fullName evidence="3">Uncharacterized protein</fullName>
    </submittedName>
</protein>
<dbReference type="KEGG" id="crq:GCK72_015798"/>
<feature type="chain" id="PRO_5003178011" evidence="2">
    <location>
        <begin position="19"/>
        <end position="269"/>
    </location>
</feature>
<gene>
    <name evidence="3" type="ORF">CRE_27831</name>
</gene>
<reference evidence="3" key="1">
    <citation type="submission" date="2007-07" db="EMBL/GenBank/DDBJ databases">
        <title>PCAP assembly of the Caenorhabditis remanei genome.</title>
        <authorList>
            <consortium name="The Caenorhabditis remanei Sequencing Consortium"/>
            <person name="Wilson R.K."/>
        </authorList>
    </citation>
    <scope>NUCLEOTIDE SEQUENCE [LARGE SCALE GENOMIC DNA]</scope>
    <source>
        <strain evidence="3">PB4641</strain>
    </source>
</reference>
<sequence length="269" mass="29054">MNLLYLLLLFASIDFCRSKKCEDTTTRGTVAPSTVRPTRKPPVGNNAPKPVIRFDIPESTTVRATTVATVGKLFDLIRGGRPGRIYSTPKSATVTSDKGITVATVTRTTLRDKLRKLTTVPPIKITRRVGSPGQVTVAKIVRGGARGIPILATVPTRITVHTKTTVPPIKITRRVTVPGKVTVVKPDRGGARGKPILATVATRITVPPMVTVPPTTATTKTTTSRVTVATTTTVRRVTVPFTTKTTVRTTKKVPMGVNEKKKELQFYPI</sequence>
<feature type="compositionally biased region" description="Polar residues" evidence="1">
    <location>
        <begin position="27"/>
        <end position="36"/>
    </location>
</feature>
<evidence type="ECO:0000256" key="2">
    <source>
        <dbReference type="SAM" id="SignalP"/>
    </source>
</evidence>
<dbReference type="EMBL" id="DS268532">
    <property type="protein sequence ID" value="EFO87208.1"/>
    <property type="molecule type" value="Genomic_DNA"/>
</dbReference>
<dbReference type="InParanoid" id="E3N5L0"/>
<evidence type="ECO:0000256" key="1">
    <source>
        <dbReference type="SAM" id="MobiDB-lite"/>
    </source>
</evidence>
<dbReference type="RefSeq" id="XP_003096341.2">
    <property type="nucleotide sequence ID" value="XM_003096293.2"/>
</dbReference>
<evidence type="ECO:0000313" key="4">
    <source>
        <dbReference type="Proteomes" id="UP000008281"/>
    </source>
</evidence>
<feature type="region of interest" description="Disordered" evidence="1">
    <location>
        <begin position="27"/>
        <end position="48"/>
    </location>
</feature>
<dbReference type="AlphaFoldDB" id="E3N5L0"/>
<accession>E3N5L0</accession>
<keyword evidence="2" id="KW-0732">Signal</keyword>